<evidence type="ECO:0000313" key="3">
    <source>
        <dbReference type="Proteomes" id="UP000573001"/>
    </source>
</evidence>
<organism evidence="1 4">
    <name type="scientific">Curtobacterium pusillum</name>
    <dbReference type="NCBI Taxonomy" id="69373"/>
    <lineage>
        <taxon>Bacteria</taxon>
        <taxon>Bacillati</taxon>
        <taxon>Actinomycetota</taxon>
        <taxon>Actinomycetes</taxon>
        <taxon>Micrococcales</taxon>
        <taxon>Microbacteriaceae</taxon>
        <taxon>Curtobacterium</taxon>
    </lineage>
</organism>
<dbReference type="EMBL" id="JABMCE010000048">
    <property type="protein sequence ID" value="NUU12685.1"/>
    <property type="molecule type" value="Genomic_DNA"/>
</dbReference>
<protein>
    <submittedName>
        <fullName evidence="1">Uncharacterized protein</fullName>
    </submittedName>
</protein>
<gene>
    <name evidence="1" type="ORF">FHW23_003450</name>
    <name evidence="2" type="ORF">HP507_02355</name>
</gene>
<evidence type="ECO:0000313" key="1">
    <source>
        <dbReference type="EMBL" id="MBA8992162.1"/>
    </source>
</evidence>
<keyword evidence="3" id="KW-1185">Reference proteome</keyword>
<sequence length="351" mass="37903">MVLKRLVRLMSDRQWVRTIRHEQSMLSLPFGLGYTIDITETLTALAAAGLTARVETFDRLRFDDGRTALLATPDPTTTVTDGDGGEGRVDDVILLPGGSEGGVLSLVRRYPDLVVVNGKRGRVWADGRQLSGTSMQREATPGWRTVFAIARAIAIHGGGSQSIADRIGIPLDVVRAAMPALGTHVFFTPIGWEAADRAALCDWALAAYPGVGGIRTCWRRDTTIDEQADQLIALGGVMSDRWAAQQSGVLVPPDRLTAFFAEHPDMQALGYEPATMNEATVSVVIPQDTTVLTGAEGCCADDFITAHVLYEDSWVAANTDAVNGLRQLLHFKSDLAHDLRWHPGSGEGREG</sequence>
<accession>A0AAW3TDL6</accession>
<evidence type="ECO:0000313" key="4">
    <source>
        <dbReference type="Proteomes" id="UP000590225"/>
    </source>
</evidence>
<dbReference type="Proteomes" id="UP000590225">
    <property type="component" value="Unassembled WGS sequence"/>
</dbReference>
<name>A0AAW3TDL6_9MICO</name>
<reference evidence="1 4" key="2">
    <citation type="submission" date="2020-07" db="EMBL/GenBank/DDBJ databases">
        <title>Above-ground endophytic microbial communities from plants in different locations in the United States.</title>
        <authorList>
            <person name="Frank C."/>
        </authorList>
    </citation>
    <scope>NUCLEOTIDE SEQUENCE [LARGE SCALE GENOMIC DNA]</scope>
    <source>
        <strain evidence="1 4">WPL5_2</strain>
    </source>
</reference>
<dbReference type="Proteomes" id="UP000573001">
    <property type="component" value="Unassembled WGS sequence"/>
</dbReference>
<proteinExistence type="predicted"/>
<evidence type="ECO:0000313" key="2">
    <source>
        <dbReference type="EMBL" id="NUU12685.1"/>
    </source>
</evidence>
<comment type="caution">
    <text evidence="1">The sequence shown here is derived from an EMBL/GenBank/DDBJ whole genome shotgun (WGS) entry which is preliminary data.</text>
</comment>
<dbReference type="RefSeq" id="WP_079238241.1">
    <property type="nucleotide sequence ID" value="NZ_BAAAWQ010000001.1"/>
</dbReference>
<reference evidence="2 3" key="1">
    <citation type="submission" date="2020-05" db="EMBL/GenBank/DDBJ databases">
        <title>Genome Sequencing of Type Strains.</title>
        <authorList>
            <person name="Lemaire J.F."/>
            <person name="Inderbitzin P."/>
            <person name="Gregorio O.A."/>
            <person name="Collins S.B."/>
            <person name="Wespe N."/>
            <person name="Knight-Connoni V."/>
        </authorList>
    </citation>
    <scope>NUCLEOTIDE SEQUENCE [LARGE SCALE GENOMIC DNA]</scope>
    <source>
        <strain evidence="2 3">ATCC 19096</strain>
    </source>
</reference>
<dbReference type="AlphaFoldDB" id="A0AAW3TDL6"/>
<dbReference type="EMBL" id="JACGXP010000008">
    <property type="protein sequence ID" value="MBA8992162.1"/>
    <property type="molecule type" value="Genomic_DNA"/>
</dbReference>